<accession>A0A917UL98</accession>
<name>A0A917UL98_9DEIO</name>
<evidence type="ECO:0000256" key="2">
    <source>
        <dbReference type="HAMAP-Rule" id="MF_01867"/>
    </source>
</evidence>
<dbReference type="InterPro" id="IPR055398">
    <property type="entry name" value="Rossmann-like_BshC"/>
</dbReference>
<comment type="similarity">
    <text evidence="2">Belongs to the BshC family.</text>
</comment>
<feature type="domain" description="Bacillithiol biosynthesis BshC N-terminal Rossmann-like" evidence="3">
    <location>
        <begin position="16"/>
        <end position="378"/>
    </location>
</feature>
<dbReference type="InterPro" id="IPR055399">
    <property type="entry name" value="CC_BshC"/>
</dbReference>
<evidence type="ECO:0000313" key="5">
    <source>
        <dbReference type="EMBL" id="GGJ65870.1"/>
    </source>
</evidence>
<comment type="caution">
    <text evidence="5">The sequence shown here is derived from an EMBL/GenBank/DDBJ whole genome shotgun (WGS) entry which is preliminary data.</text>
</comment>
<dbReference type="NCBIfam" id="TIGR03998">
    <property type="entry name" value="thiol_BshC"/>
    <property type="match status" value="1"/>
</dbReference>
<dbReference type="InterPro" id="IPR011199">
    <property type="entry name" value="Bacillithiol_biosynth_BshC"/>
</dbReference>
<feature type="domain" description="Bacillithiol biosynthesis BshC C-terminal coiled-coil" evidence="4">
    <location>
        <begin position="381"/>
        <end position="523"/>
    </location>
</feature>
<organism evidence="5 6">
    <name type="scientific">Deinococcus aquiradiocola</name>
    <dbReference type="NCBI Taxonomy" id="393059"/>
    <lineage>
        <taxon>Bacteria</taxon>
        <taxon>Thermotogati</taxon>
        <taxon>Deinococcota</taxon>
        <taxon>Deinococci</taxon>
        <taxon>Deinococcales</taxon>
        <taxon>Deinococcaceae</taxon>
        <taxon>Deinococcus</taxon>
    </lineage>
</organism>
<reference evidence="5" key="1">
    <citation type="journal article" date="2014" name="Int. J. Syst. Evol. Microbiol.">
        <title>Complete genome sequence of Corynebacterium casei LMG S-19264T (=DSM 44701T), isolated from a smear-ripened cheese.</title>
        <authorList>
            <consortium name="US DOE Joint Genome Institute (JGI-PGF)"/>
            <person name="Walter F."/>
            <person name="Albersmeier A."/>
            <person name="Kalinowski J."/>
            <person name="Ruckert C."/>
        </authorList>
    </citation>
    <scope>NUCLEOTIDE SEQUENCE</scope>
    <source>
        <strain evidence="5">JCM 14371</strain>
    </source>
</reference>
<reference evidence="5" key="2">
    <citation type="submission" date="2020-09" db="EMBL/GenBank/DDBJ databases">
        <authorList>
            <person name="Sun Q."/>
            <person name="Ohkuma M."/>
        </authorList>
    </citation>
    <scope>NUCLEOTIDE SEQUENCE</scope>
    <source>
        <strain evidence="5">JCM 14371</strain>
    </source>
</reference>
<gene>
    <name evidence="2" type="primary">bshC</name>
    <name evidence="5" type="ORF">GCM10008939_07350</name>
</gene>
<evidence type="ECO:0000259" key="3">
    <source>
        <dbReference type="Pfam" id="PF10079"/>
    </source>
</evidence>
<evidence type="ECO:0000256" key="1">
    <source>
        <dbReference type="ARBA" id="ARBA00022598"/>
    </source>
</evidence>
<evidence type="ECO:0000313" key="6">
    <source>
        <dbReference type="Proteomes" id="UP000635726"/>
    </source>
</evidence>
<dbReference type="GO" id="GO:0016874">
    <property type="term" value="F:ligase activity"/>
    <property type="evidence" value="ECO:0007669"/>
    <property type="project" value="UniProtKB-UniRule"/>
</dbReference>
<dbReference type="HAMAP" id="MF_01867">
    <property type="entry name" value="BshC"/>
    <property type="match status" value="1"/>
</dbReference>
<dbReference type="EC" id="6.-.-.-" evidence="2"/>
<protein>
    <recommendedName>
        <fullName evidence="2">Putative cysteine ligase BshC</fullName>
        <ecNumber evidence="2">6.-.-.-</ecNumber>
    </recommendedName>
</protein>
<dbReference type="Proteomes" id="UP000635726">
    <property type="component" value="Unassembled WGS sequence"/>
</dbReference>
<keyword evidence="1 2" id="KW-0436">Ligase</keyword>
<dbReference type="Pfam" id="PF10079">
    <property type="entry name" value="Rossmann-like_BshC"/>
    <property type="match status" value="1"/>
</dbReference>
<sequence>MSRTVPTRPTETRSVARAYADGDLPEFFRLSPADLPGLAERATFRPDVDRAALVAALRAYHAALGTLDRPLEVQLERLLVPNSAVVVTGQQAGVLGGPAYSVHKGASAALLARELDRDDAPVLGVYWVASQDHDADEVAGTTLLDYSEVLHRLHLDLPQGVPVGRIPWTPGYTRQVHDLLAQFDTPAERRDAVRALLDWAMQGHSYADVFARLLHRLLGPTAARPDGLIVLDPLFPDLARLMAPALRRELTDPLESSRRIEVAAAALEARGFTPQLRRAPGATNLFLEEDGGQRVLLRFAGRTFDADGRSVTRAELDALLDAHPDCLTPAAGLRPAIQDALLPTLAFVVGPGEIAYGAQLREVYALHGLQQPLLWPRLSVTWLESNVDRLLGRFGVTAAAFQADPERALGEALARERGAGAASAERLTELRDLFARLAADLGALDPTLEGAAARTSTRTLLSVARLQDLSVRALARAENDRTRQLSRLKLHLLPAGTPQEREMNFLTYVLKHGHDPVRQLLSQAAGGSVTLRLE</sequence>
<dbReference type="Pfam" id="PF24850">
    <property type="entry name" value="CC_BshC"/>
    <property type="match status" value="1"/>
</dbReference>
<dbReference type="AlphaFoldDB" id="A0A917UL98"/>
<proteinExistence type="inferred from homology"/>
<dbReference type="EMBL" id="BMOE01000001">
    <property type="protein sequence ID" value="GGJ65870.1"/>
    <property type="molecule type" value="Genomic_DNA"/>
</dbReference>
<evidence type="ECO:0000259" key="4">
    <source>
        <dbReference type="Pfam" id="PF24850"/>
    </source>
</evidence>
<keyword evidence="6" id="KW-1185">Reference proteome</keyword>